<proteinExistence type="predicted"/>
<organism evidence="2 3">
    <name type="scientific">Chitinophaga japonensis</name>
    <name type="common">Flexibacter japonensis</name>
    <dbReference type="NCBI Taxonomy" id="104662"/>
    <lineage>
        <taxon>Bacteria</taxon>
        <taxon>Pseudomonadati</taxon>
        <taxon>Bacteroidota</taxon>
        <taxon>Chitinophagia</taxon>
        <taxon>Chitinophagales</taxon>
        <taxon>Chitinophagaceae</taxon>
        <taxon>Chitinophaga</taxon>
    </lineage>
</organism>
<feature type="signal peptide" evidence="1">
    <location>
        <begin position="1"/>
        <end position="27"/>
    </location>
</feature>
<reference evidence="2 3" key="1">
    <citation type="journal article" date="2013" name="Stand. Genomic Sci.">
        <title>Genomic Encyclopedia of Type Strains, Phase I: The one thousand microbial genomes (KMG-I) project.</title>
        <authorList>
            <person name="Kyrpides N.C."/>
            <person name="Woyke T."/>
            <person name="Eisen J.A."/>
            <person name="Garrity G."/>
            <person name="Lilburn T.G."/>
            <person name="Beck B.J."/>
            <person name="Whitman W.B."/>
            <person name="Hugenholtz P."/>
            <person name="Klenk H.P."/>
        </authorList>
    </citation>
    <scope>NUCLEOTIDE SEQUENCE [LARGE SCALE GENOMIC DNA]</scope>
    <source>
        <strain evidence="2 3">DSM 13484</strain>
    </source>
</reference>
<accession>A0A562T6H0</accession>
<dbReference type="Proteomes" id="UP000316778">
    <property type="component" value="Unassembled WGS sequence"/>
</dbReference>
<evidence type="ECO:0000313" key="3">
    <source>
        <dbReference type="Proteomes" id="UP000316778"/>
    </source>
</evidence>
<keyword evidence="1" id="KW-0732">Signal</keyword>
<name>A0A562T6H0_CHIJA</name>
<protein>
    <recommendedName>
        <fullName evidence="4">DUF1571 domain-containing protein</fullName>
    </recommendedName>
</protein>
<keyword evidence="3" id="KW-1185">Reference proteome</keyword>
<feature type="chain" id="PRO_5021902669" description="DUF1571 domain-containing protein" evidence="1">
    <location>
        <begin position="28"/>
        <end position="257"/>
    </location>
</feature>
<evidence type="ECO:0008006" key="4">
    <source>
        <dbReference type="Google" id="ProtNLM"/>
    </source>
</evidence>
<evidence type="ECO:0000256" key="1">
    <source>
        <dbReference type="SAM" id="SignalP"/>
    </source>
</evidence>
<dbReference type="AlphaFoldDB" id="A0A562T6H0"/>
<dbReference type="EMBL" id="VLLG01000003">
    <property type="protein sequence ID" value="TWI88868.1"/>
    <property type="molecule type" value="Genomic_DNA"/>
</dbReference>
<evidence type="ECO:0000313" key="2">
    <source>
        <dbReference type="EMBL" id="TWI88868.1"/>
    </source>
</evidence>
<sequence length="257" mass="29192">MNAELFTMKTWIILLCCWSMTMSSRHAVGQSASGLEQVTAEMKKMKSFYEAHPLSFEIKYTYANEHDPARVLDSLSGRVEMSGASYHCWLDSVETIRNDRYNIVLFKEDRIMYLTSAATSAAANPLQMMQAALKQTGVSNCEVLYNGSNRVIRMFFREGAPYRQMEMTIDTTSGYLLNTRCIVKTALLMDPSDNSDTAPAGEYDEYAIVQARFEHYHPISANTAGFDERFFFYKDGGEFVTTPAYKEYKIFVGTPNL</sequence>
<comment type="caution">
    <text evidence="2">The sequence shown here is derived from an EMBL/GenBank/DDBJ whole genome shotgun (WGS) entry which is preliminary data.</text>
</comment>
<gene>
    <name evidence="2" type="ORF">LX66_2955</name>
</gene>